<evidence type="ECO:0000256" key="1">
    <source>
        <dbReference type="SAM" id="Coils"/>
    </source>
</evidence>
<keyword evidence="4" id="KW-1185">Reference proteome</keyword>
<dbReference type="AlphaFoldDB" id="A0AAN6Y5R1"/>
<gene>
    <name evidence="3" type="ORF">QBC37DRAFT_428482</name>
</gene>
<dbReference type="EMBL" id="MU858170">
    <property type="protein sequence ID" value="KAK4210632.1"/>
    <property type="molecule type" value="Genomic_DNA"/>
</dbReference>
<organism evidence="3 4">
    <name type="scientific">Rhypophila decipiens</name>
    <dbReference type="NCBI Taxonomy" id="261697"/>
    <lineage>
        <taxon>Eukaryota</taxon>
        <taxon>Fungi</taxon>
        <taxon>Dikarya</taxon>
        <taxon>Ascomycota</taxon>
        <taxon>Pezizomycotina</taxon>
        <taxon>Sordariomycetes</taxon>
        <taxon>Sordariomycetidae</taxon>
        <taxon>Sordariales</taxon>
        <taxon>Naviculisporaceae</taxon>
        <taxon>Rhypophila</taxon>
    </lineage>
</organism>
<feature type="region of interest" description="Disordered" evidence="2">
    <location>
        <begin position="221"/>
        <end position="254"/>
    </location>
</feature>
<reference evidence="3" key="1">
    <citation type="journal article" date="2023" name="Mol. Phylogenet. Evol.">
        <title>Genome-scale phylogeny and comparative genomics of the fungal order Sordariales.</title>
        <authorList>
            <person name="Hensen N."/>
            <person name="Bonometti L."/>
            <person name="Westerberg I."/>
            <person name="Brannstrom I.O."/>
            <person name="Guillou S."/>
            <person name="Cros-Aarteil S."/>
            <person name="Calhoun S."/>
            <person name="Haridas S."/>
            <person name="Kuo A."/>
            <person name="Mondo S."/>
            <person name="Pangilinan J."/>
            <person name="Riley R."/>
            <person name="LaButti K."/>
            <person name="Andreopoulos B."/>
            <person name="Lipzen A."/>
            <person name="Chen C."/>
            <person name="Yan M."/>
            <person name="Daum C."/>
            <person name="Ng V."/>
            <person name="Clum A."/>
            <person name="Steindorff A."/>
            <person name="Ohm R.A."/>
            <person name="Martin F."/>
            <person name="Silar P."/>
            <person name="Natvig D.O."/>
            <person name="Lalanne C."/>
            <person name="Gautier V."/>
            <person name="Ament-Velasquez S.L."/>
            <person name="Kruys A."/>
            <person name="Hutchinson M.I."/>
            <person name="Powell A.J."/>
            <person name="Barry K."/>
            <person name="Miller A.N."/>
            <person name="Grigoriev I.V."/>
            <person name="Debuchy R."/>
            <person name="Gladieux P."/>
            <person name="Hiltunen Thoren M."/>
            <person name="Johannesson H."/>
        </authorList>
    </citation>
    <scope>NUCLEOTIDE SEQUENCE</scope>
    <source>
        <strain evidence="3">PSN293</strain>
    </source>
</reference>
<comment type="caution">
    <text evidence="3">The sequence shown here is derived from an EMBL/GenBank/DDBJ whole genome shotgun (WGS) entry which is preliminary data.</text>
</comment>
<keyword evidence="1" id="KW-0175">Coiled coil</keyword>
<feature type="region of interest" description="Disordered" evidence="2">
    <location>
        <begin position="282"/>
        <end position="318"/>
    </location>
</feature>
<feature type="region of interest" description="Disordered" evidence="2">
    <location>
        <begin position="1"/>
        <end position="22"/>
    </location>
</feature>
<evidence type="ECO:0000256" key="2">
    <source>
        <dbReference type="SAM" id="MobiDB-lite"/>
    </source>
</evidence>
<name>A0AAN6Y5R1_9PEZI</name>
<feature type="coiled-coil region" evidence="1">
    <location>
        <begin position="437"/>
        <end position="471"/>
    </location>
</feature>
<evidence type="ECO:0000313" key="3">
    <source>
        <dbReference type="EMBL" id="KAK4210632.1"/>
    </source>
</evidence>
<evidence type="ECO:0000313" key="4">
    <source>
        <dbReference type="Proteomes" id="UP001301769"/>
    </source>
</evidence>
<protein>
    <submittedName>
        <fullName evidence="3">Uncharacterized protein</fullName>
    </submittedName>
</protein>
<feature type="coiled-coil region" evidence="1">
    <location>
        <begin position="340"/>
        <end position="374"/>
    </location>
</feature>
<dbReference type="Proteomes" id="UP001301769">
    <property type="component" value="Unassembled WGS sequence"/>
</dbReference>
<reference evidence="3" key="2">
    <citation type="submission" date="2023-05" db="EMBL/GenBank/DDBJ databases">
        <authorList>
            <consortium name="Lawrence Berkeley National Laboratory"/>
            <person name="Steindorff A."/>
            <person name="Hensen N."/>
            <person name="Bonometti L."/>
            <person name="Westerberg I."/>
            <person name="Brannstrom I.O."/>
            <person name="Guillou S."/>
            <person name="Cros-Aarteil S."/>
            <person name="Calhoun S."/>
            <person name="Haridas S."/>
            <person name="Kuo A."/>
            <person name="Mondo S."/>
            <person name="Pangilinan J."/>
            <person name="Riley R."/>
            <person name="Labutti K."/>
            <person name="Andreopoulos B."/>
            <person name="Lipzen A."/>
            <person name="Chen C."/>
            <person name="Yanf M."/>
            <person name="Daum C."/>
            <person name="Ng V."/>
            <person name="Clum A."/>
            <person name="Ohm R."/>
            <person name="Martin F."/>
            <person name="Silar P."/>
            <person name="Natvig D."/>
            <person name="Lalanne C."/>
            <person name="Gautier V."/>
            <person name="Ament-Velasquez S.L."/>
            <person name="Kruys A."/>
            <person name="Hutchinson M.I."/>
            <person name="Powell A.J."/>
            <person name="Barry K."/>
            <person name="Miller A.N."/>
            <person name="Grigoriev I.V."/>
            <person name="Debuchy R."/>
            <person name="Gladieux P."/>
            <person name="Thoren M.H."/>
            <person name="Johannesson H."/>
        </authorList>
    </citation>
    <scope>NUCLEOTIDE SEQUENCE</scope>
    <source>
        <strain evidence="3">PSN293</strain>
    </source>
</reference>
<sequence>MSFQANDHIQAPAQPAVQTSKDCLKDFSNSMFDRVLPDASAPTVGPGPVEQPELQEFVKNTLEKYPSEQHTRIISEGLAAAPIFKKSLKTAQTQLDLTQQKIVKHDKKKLDRAIRAQGKANDLDRVWGSRDAWLPKDLIPADSRRFTTEQQPRLPVNDRIIEELMTITKLAVDNQIPLPSLWANNAVLTRACKKRGETGSLTRTAAESAVKMLKEELEARRANRNETVEDDFGDRDLSVPPEVGRGRDADLSDNDTLAVSRLDSPATNGPTQPEVVAAKVPAATSTEATGPSPSPSPRPQKRARDTTEDAGDGEDTAKLRATKRSITRLVAEVNVPPETVQELEKRLSQAQEVLAEARTQKSKYEKKRKVLDDARKVDEGVRERWAAFLDSEKNELETLPDQIEGSLRMKIVQRLDIDERAFEEANVLANRCHTERVRDLDKRLEESASEVHQLEAQVQELEKQLRQARICSQLLEIIQHEDMQSITRTRFT</sequence>
<accession>A0AAN6Y5R1</accession>
<proteinExistence type="predicted"/>